<evidence type="ECO:0000313" key="3">
    <source>
        <dbReference type="Proteomes" id="UP000199513"/>
    </source>
</evidence>
<name>A0A1I2D1W5_9BACT</name>
<dbReference type="PANTHER" id="PTHR30543">
    <property type="entry name" value="CHROMATE REDUCTASE"/>
    <property type="match status" value="1"/>
</dbReference>
<dbReference type="GO" id="GO:0016491">
    <property type="term" value="F:oxidoreductase activity"/>
    <property type="evidence" value="ECO:0007669"/>
    <property type="project" value="InterPro"/>
</dbReference>
<dbReference type="STRING" id="1003.SAMN04488541_100625"/>
<evidence type="ECO:0000259" key="1">
    <source>
        <dbReference type="Pfam" id="PF03358"/>
    </source>
</evidence>
<dbReference type="InterPro" id="IPR005025">
    <property type="entry name" value="FMN_Rdtase-like_dom"/>
</dbReference>
<dbReference type="InterPro" id="IPR029039">
    <property type="entry name" value="Flavoprotein-like_sf"/>
</dbReference>
<dbReference type="OrthoDB" id="9812295at2"/>
<dbReference type="Gene3D" id="3.40.50.360">
    <property type="match status" value="1"/>
</dbReference>
<dbReference type="AlphaFoldDB" id="A0A1I2D1W5"/>
<dbReference type="PANTHER" id="PTHR30543:SF21">
    <property type="entry name" value="NAD(P)H-DEPENDENT FMN REDUCTASE LOT6"/>
    <property type="match status" value="1"/>
</dbReference>
<dbReference type="GO" id="GO:0005829">
    <property type="term" value="C:cytosol"/>
    <property type="evidence" value="ECO:0007669"/>
    <property type="project" value="TreeGrafter"/>
</dbReference>
<dbReference type="Pfam" id="PF03358">
    <property type="entry name" value="FMN_red"/>
    <property type="match status" value="1"/>
</dbReference>
<reference evidence="2 3" key="1">
    <citation type="submission" date="2016-10" db="EMBL/GenBank/DDBJ databases">
        <authorList>
            <person name="de Groot N.N."/>
        </authorList>
    </citation>
    <scope>NUCLEOTIDE SEQUENCE [LARGE SCALE GENOMIC DNA]</scope>
    <source>
        <strain>GEY</strain>
        <strain evidence="3">DSM 9560</strain>
    </source>
</reference>
<dbReference type="EMBL" id="FONY01000006">
    <property type="protein sequence ID" value="SFE74506.1"/>
    <property type="molecule type" value="Genomic_DNA"/>
</dbReference>
<organism evidence="2 3">
    <name type="scientific">Thermoflexibacter ruber</name>
    <dbReference type="NCBI Taxonomy" id="1003"/>
    <lineage>
        <taxon>Bacteria</taxon>
        <taxon>Pseudomonadati</taxon>
        <taxon>Bacteroidota</taxon>
        <taxon>Cytophagia</taxon>
        <taxon>Cytophagales</taxon>
        <taxon>Thermoflexibacteraceae</taxon>
        <taxon>Thermoflexibacter</taxon>
    </lineage>
</organism>
<dbReference type="Proteomes" id="UP000199513">
    <property type="component" value="Unassembled WGS sequence"/>
</dbReference>
<dbReference type="RefSeq" id="WP_091540863.1">
    <property type="nucleotide sequence ID" value="NZ_FONY01000006.1"/>
</dbReference>
<accession>A0A1I2D1W5</accession>
<dbReference type="InterPro" id="IPR050712">
    <property type="entry name" value="NAD(P)H-dep_reductase"/>
</dbReference>
<sequence length="201" mass="22553">MNKIQINFFIMNVVIISGSTRIGRLSHQASIELQKRFAKRGISTEIIDLSEYRFPMLEETAKKHQNPPEGLKAFAQKLEEADAMIFVSPEYHGSYSGALKNAIDYVWKEFDKKPIGVVTATTGKFGGINASTQMQLLVLALGAFPMPYKLLVPFVDEAFDENGILVNESIAKNFEKFISEFVWFAEAIVSQKAKQKAKVLL</sequence>
<dbReference type="GO" id="GO:0010181">
    <property type="term" value="F:FMN binding"/>
    <property type="evidence" value="ECO:0007669"/>
    <property type="project" value="TreeGrafter"/>
</dbReference>
<gene>
    <name evidence="2" type="ORF">SAMN04488541_100625</name>
</gene>
<protein>
    <submittedName>
        <fullName evidence="2">NAD(P)H-dependent FMN reductase</fullName>
    </submittedName>
</protein>
<evidence type="ECO:0000313" key="2">
    <source>
        <dbReference type="EMBL" id="SFE74506.1"/>
    </source>
</evidence>
<feature type="domain" description="NADPH-dependent FMN reductase-like" evidence="1">
    <location>
        <begin position="11"/>
        <end position="152"/>
    </location>
</feature>
<proteinExistence type="predicted"/>
<dbReference type="SUPFAM" id="SSF52218">
    <property type="entry name" value="Flavoproteins"/>
    <property type="match status" value="1"/>
</dbReference>
<keyword evidence="3" id="KW-1185">Reference proteome</keyword>